<dbReference type="STRING" id="1095776.SAMN04515672_3887"/>
<name>A0A1G9EER8_9EURY</name>
<gene>
    <name evidence="1" type="ORF">SAMN04515672_3887</name>
</gene>
<keyword evidence="2" id="KW-1185">Reference proteome</keyword>
<evidence type="ECO:0000313" key="2">
    <source>
        <dbReference type="Proteomes" id="UP000198882"/>
    </source>
</evidence>
<dbReference type="AlphaFoldDB" id="A0A1G9EER8"/>
<organism evidence="1 2">
    <name type="scientific">Natronorubrum texcoconense</name>
    <dbReference type="NCBI Taxonomy" id="1095776"/>
    <lineage>
        <taxon>Archaea</taxon>
        <taxon>Methanobacteriati</taxon>
        <taxon>Methanobacteriota</taxon>
        <taxon>Stenosarchaea group</taxon>
        <taxon>Halobacteria</taxon>
        <taxon>Halobacteriales</taxon>
        <taxon>Natrialbaceae</taxon>
        <taxon>Natronorubrum</taxon>
    </lineage>
</organism>
<dbReference type="Proteomes" id="UP000198882">
    <property type="component" value="Unassembled WGS sequence"/>
</dbReference>
<accession>A0A1G9EER8</accession>
<proteinExistence type="predicted"/>
<protein>
    <submittedName>
        <fullName evidence="1">Uncharacterized protein</fullName>
    </submittedName>
</protein>
<evidence type="ECO:0000313" key="1">
    <source>
        <dbReference type="EMBL" id="SDK74573.1"/>
    </source>
</evidence>
<reference evidence="2" key="1">
    <citation type="submission" date="2016-10" db="EMBL/GenBank/DDBJ databases">
        <authorList>
            <person name="Varghese N."/>
            <person name="Submissions S."/>
        </authorList>
    </citation>
    <scope>NUCLEOTIDE SEQUENCE [LARGE SCALE GENOMIC DNA]</scope>
    <source>
        <strain evidence="2">B4,CECT 8067,JCM 17497</strain>
    </source>
</reference>
<dbReference type="EMBL" id="FNFE01000006">
    <property type="protein sequence ID" value="SDK74573.1"/>
    <property type="molecule type" value="Genomic_DNA"/>
</dbReference>
<sequence length="66" mass="7223">MSSVGEYEDGEKRRAAAKCERCGEIGIVQIWPDGQRKPLGQSAFCDCSDPPLRVLEENLDAGDDLP</sequence>